<protein>
    <submittedName>
        <fullName evidence="3">Uncharacterized protein</fullName>
    </submittedName>
</protein>
<accession>A0A7S1VFN2</accession>
<evidence type="ECO:0000313" key="3">
    <source>
        <dbReference type="EMBL" id="CAD9298400.1"/>
    </source>
</evidence>
<keyword evidence="2" id="KW-0812">Transmembrane</keyword>
<feature type="region of interest" description="Disordered" evidence="1">
    <location>
        <begin position="162"/>
        <end position="183"/>
    </location>
</feature>
<sequence length="183" mass="20010">MVPRGVVFSSSSSICETSNGSLATAKVHIVMDMDPGYCVEWIPLDIRDGACVMERNSVSVGLRRGCFILRGKCCITGRQMGSSSHLLIADGQPPQHVHHVSLSPNFIRYIVEGVITERNGSAAAQAPTQSRAFLFVLLLAFCSFAHFISSLVESTMDGHRDLKLNNGRTQDGHRDLKRHGVGW</sequence>
<dbReference type="AlphaFoldDB" id="A0A7S1VFN2"/>
<evidence type="ECO:0000256" key="2">
    <source>
        <dbReference type="SAM" id="Phobius"/>
    </source>
</evidence>
<dbReference type="EMBL" id="HBGK01039257">
    <property type="protein sequence ID" value="CAD9298400.1"/>
    <property type="molecule type" value="Transcribed_RNA"/>
</dbReference>
<reference evidence="3" key="1">
    <citation type="submission" date="2021-01" db="EMBL/GenBank/DDBJ databases">
        <authorList>
            <person name="Corre E."/>
            <person name="Pelletier E."/>
            <person name="Niang G."/>
            <person name="Scheremetjew M."/>
            <person name="Finn R."/>
            <person name="Kale V."/>
            <person name="Holt S."/>
            <person name="Cochrane G."/>
            <person name="Meng A."/>
            <person name="Brown T."/>
            <person name="Cohen L."/>
        </authorList>
    </citation>
    <scope>NUCLEOTIDE SEQUENCE</scope>
    <source>
        <strain evidence="3">CCMP 410</strain>
    </source>
</reference>
<gene>
    <name evidence="3" type="ORF">GOCE00092_LOCUS20436</name>
</gene>
<organism evidence="3">
    <name type="scientific">Grammatophora oceanica</name>
    <dbReference type="NCBI Taxonomy" id="210454"/>
    <lineage>
        <taxon>Eukaryota</taxon>
        <taxon>Sar</taxon>
        <taxon>Stramenopiles</taxon>
        <taxon>Ochrophyta</taxon>
        <taxon>Bacillariophyta</taxon>
        <taxon>Fragilariophyceae</taxon>
        <taxon>Fragilariophycidae</taxon>
        <taxon>Rhabdonematales</taxon>
        <taxon>Grammatophoraceae</taxon>
        <taxon>Grammatophora</taxon>
    </lineage>
</organism>
<proteinExistence type="predicted"/>
<keyword evidence="2" id="KW-1133">Transmembrane helix</keyword>
<keyword evidence="2" id="KW-0472">Membrane</keyword>
<name>A0A7S1VFN2_9STRA</name>
<evidence type="ECO:0000256" key="1">
    <source>
        <dbReference type="SAM" id="MobiDB-lite"/>
    </source>
</evidence>
<feature type="transmembrane region" description="Helical" evidence="2">
    <location>
        <begin position="132"/>
        <end position="152"/>
    </location>
</feature>